<comment type="catalytic activity">
    <reaction evidence="1">
        <text>ATP + protein L-histidine = ADP + protein N-phospho-L-histidine.</text>
        <dbReference type="EC" id="2.7.13.3"/>
    </reaction>
</comment>
<sequence>MKIKAKLQLGLFFLFSVIVLLGGMGTYYLNQLQADSSKILKDNIESLEYVQGMEEILNTWSSVDTAKHKSFEVLLEKQAHNVTEVGELEATQNLRKAYFEFKKDSSETHFTKLNQALFNIAELNQQGIVRKNDLALKTAENASNYLKMVAIVCMLLTFTFIVNFPSYIANPIKELTKGIQAITNKNYEQRLHFSSEDEFGELASAFNSMAEKLNEYEHSNLAKILFEKSRIEAIINNLNDAVIGLDEQNKILFVNIVAIKMLNVKSEDLIGKYAPDVALYNDLLRTLLNEKENSKEMKIYADERESYFTKETLTVESNEKILGKVILLKNITRFHELDEAKTNFIATISHELKTPISAIKMSLKLLENEKVGILNPEQSQLLENIKSDSQRLLNITGELLDLTQVESGKISLNLQAVAPQNIIEYATSAIQFQAQQQNIEIEIQLSDKLPQVQADAEKSAWILVNLLTNAIRYSPENSKIIVSAIRQNGTVVFSVQDFGKGIAKEYLEKIFDKYFQTPDSQKGTGLGLAIARQFIEAQNGQIWVESEIGKGSTFYFSLKV</sequence>
<dbReference type="GO" id="GO:0005886">
    <property type="term" value="C:plasma membrane"/>
    <property type="evidence" value="ECO:0007669"/>
    <property type="project" value="UniProtKB-SubCell"/>
</dbReference>
<dbReference type="InterPro" id="IPR035965">
    <property type="entry name" value="PAS-like_dom_sf"/>
</dbReference>
<evidence type="ECO:0000256" key="4">
    <source>
        <dbReference type="ARBA" id="ARBA00012438"/>
    </source>
</evidence>
<evidence type="ECO:0000259" key="16">
    <source>
        <dbReference type="PROSITE" id="PS50109"/>
    </source>
</evidence>
<dbReference type="Pfam" id="PF00989">
    <property type="entry name" value="PAS"/>
    <property type="match status" value="1"/>
</dbReference>
<evidence type="ECO:0000256" key="3">
    <source>
        <dbReference type="ARBA" id="ARBA00004236"/>
    </source>
</evidence>
<keyword evidence="14 15" id="KW-0472">Membrane</keyword>
<feature type="transmembrane region" description="Helical" evidence="15">
    <location>
        <begin position="7"/>
        <end position="29"/>
    </location>
</feature>
<dbReference type="CDD" id="cd00130">
    <property type="entry name" value="PAS"/>
    <property type="match status" value="1"/>
</dbReference>
<feature type="domain" description="HAMP" evidence="18">
    <location>
        <begin position="166"/>
        <end position="218"/>
    </location>
</feature>
<dbReference type="PANTHER" id="PTHR42878">
    <property type="entry name" value="TWO-COMPONENT HISTIDINE KINASE"/>
    <property type="match status" value="1"/>
</dbReference>
<dbReference type="PROSITE" id="PS50109">
    <property type="entry name" value="HIS_KIN"/>
    <property type="match status" value="1"/>
</dbReference>
<evidence type="ECO:0000313" key="19">
    <source>
        <dbReference type="EMBL" id="MBB6004427.1"/>
    </source>
</evidence>
<dbReference type="InterPro" id="IPR005467">
    <property type="entry name" value="His_kinase_dom"/>
</dbReference>
<dbReference type="InterPro" id="IPR036890">
    <property type="entry name" value="HATPase_C_sf"/>
</dbReference>
<evidence type="ECO:0000256" key="10">
    <source>
        <dbReference type="ARBA" id="ARBA00022777"/>
    </source>
</evidence>
<dbReference type="Gene3D" id="6.10.340.10">
    <property type="match status" value="1"/>
</dbReference>
<evidence type="ECO:0000256" key="9">
    <source>
        <dbReference type="ARBA" id="ARBA00022741"/>
    </source>
</evidence>
<keyword evidence="12 15" id="KW-1133">Transmembrane helix</keyword>
<dbReference type="SMART" id="SM00387">
    <property type="entry name" value="HATPase_c"/>
    <property type="match status" value="1"/>
</dbReference>
<dbReference type="GO" id="GO:0005524">
    <property type="term" value="F:ATP binding"/>
    <property type="evidence" value="ECO:0007669"/>
    <property type="project" value="UniProtKB-KW"/>
</dbReference>
<dbReference type="GO" id="GO:0007234">
    <property type="term" value="P:osmosensory signaling via phosphorelay pathway"/>
    <property type="evidence" value="ECO:0007669"/>
    <property type="project" value="TreeGrafter"/>
</dbReference>
<keyword evidence="7" id="KW-0808">Transferase</keyword>
<evidence type="ECO:0000256" key="6">
    <source>
        <dbReference type="ARBA" id="ARBA00022553"/>
    </source>
</evidence>
<accession>A0A841EJR7</accession>
<dbReference type="SUPFAM" id="SSF55874">
    <property type="entry name" value="ATPase domain of HSP90 chaperone/DNA topoisomerase II/histidine kinase"/>
    <property type="match status" value="1"/>
</dbReference>
<dbReference type="CDD" id="cd00082">
    <property type="entry name" value="HisKA"/>
    <property type="match status" value="1"/>
</dbReference>
<feature type="domain" description="PAS" evidence="17">
    <location>
        <begin position="227"/>
        <end position="272"/>
    </location>
</feature>
<dbReference type="Pfam" id="PF02518">
    <property type="entry name" value="HATPase_c"/>
    <property type="match status" value="1"/>
</dbReference>
<protein>
    <recommendedName>
        <fullName evidence="4">histidine kinase</fullName>
        <ecNumber evidence="4">2.7.13.3</ecNumber>
    </recommendedName>
</protein>
<dbReference type="InterPro" id="IPR003661">
    <property type="entry name" value="HisK_dim/P_dom"/>
</dbReference>
<evidence type="ECO:0000259" key="18">
    <source>
        <dbReference type="PROSITE" id="PS50885"/>
    </source>
</evidence>
<evidence type="ECO:0000256" key="14">
    <source>
        <dbReference type="ARBA" id="ARBA00023136"/>
    </source>
</evidence>
<evidence type="ECO:0000256" key="13">
    <source>
        <dbReference type="ARBA" id="ARBA00023012"/>
    </source>
</evidence>
<dbReference type="FunFam" id="3.30.565.10:FF:000023">
    <property type="entry name" value="PAS domain-containing sensor histidine kinase"/>
    <property type="match status" value="1"/>
</dbReference>
<evidence type="ECO:0000256" key="2">
    <source>
        <dbReference type="ARBA" id="ARBA00004141"/>
    </source>
</evidence>
<evidence type="ECO:0000259" key="17">
    <source>
        <dbReference type="PROSITE" id="PS50112"/>
    </source>
</evidence>
<dbReference type="AlphaFoldDB" id="A0A841EJR7"/>
<dbReference type="SMART" id="SM00091">
    <property type="entry name" value="PAS"/>
    <property type="match status" value="1"/>
</dbReference>
<feature type="domain" description="Histidine kinase" evidence="16">
    <location>
        <begin position="347"/>
        <end position="560"/>
    </location>
</feature>
<reference evidence="19 20" key="1">
    <citation type="submission" date="2020-08" db="EMBL/GenBank/DDBJ databases">
        <title>Functional genomics of gut bacteria from endangered species of beetles.</title>
        <authorList>
            <person name="Carlos-Shanley C."/>
        </authorList>
    </citation>
    <scope>NUCLEOTIDE SEQUENCE [LARGE SCALE GENOMIC DNA]</scope>
    <source>
        <strain evidence="19 20">S00070</strain>
    </source>
</reference>
<comment type="caution">
    <text evidence="19">The sequence shown here is derived from an EMBL/GenBank/DDBJ whole genome shotgun (WGS) entry which is preliminary data.</text>
</comment>
<keyword evidence="11" id="KW-0067">ATP-binding</keyword>
<dbReference type="InterPro" id="IPR036097">
    <property type="entry name" value="HisK_dim/P_sf"/>
</dbReference>
<dbReference type="EMBL" id="JACHKT010000023">
    <property type="protein sequence ID" value="MBB6004427.1"/>
    <property type="molecule type" value="Genomic_DNA"/>
</dbReference>
<keyword evidence="20" id="KW-1185">Reference proteome</keyword>
<dbReference type="SMART" id="SM00304">
    <property type="entry name" value="HAMP"/>
    <property type="match status" value="1"/>
</dbReference>
<dbReference type="SUPFAM" id="SSF47384">
    <property type="entry name" value="Homodimeric domain of signal transducing histidine kinase"/>
    <property type="match status" value="1"/>
</dbReference>
<keyword evidence="10" id="KW-0418">Kinase</keyword>
<dbReference type="GO" id="GO:0000156">
    <property type="term" value="F:phosphorelay response regulator activity"/>
    <property type="evidence" value="ECO:0007669"/>
    <property type="project" value="TreeGrafter"/>
</dbReference>
<dbReference type="Gene3D" id="3.30.565.10">
    <property type="entry name" value="Histidine kinase-like ATPase, C-terminal domain"/>
    <property type="match status" value="1"/>
</dbReference>
<dbReference type="InterPro" id="IPR004358">
    <property type="entry name" value="Sig_transdc_His_kin-like_C"/>
</dbReference>
<comment type="subcellular location">
    <subcellularLocation>
        <location evidence="3">Cell membrane</location>
    </subcellularLocation>
    <subcellularLocation>
        <location evidence="2">Membrane</location>
        <topology evidence="2">Multi-pass membrane protein</topology>
    </subcellularLocation>
</comment>
<dbReference type="PRINTS" id="PR00344">
    <property type="entry name" value="BCTRLSENSOR"/>
</dbReference>
<dbReference type="Gene3D" id="3.30.450.20">
    <property type="entry name" value="PAS domain"/>
    <property type="match status" value="1"/>
</dbReference>
<dbReference type="InterPro" id="IPR003660">
    <property type="entry name" value="HAMP_dom"/>
</dbReference>
<dbReference type="InterPro" id="IPR013767">
    <property type="entry name" value="PAS_fold"/>
</dbReference>
<dbReference type="Pfam" id="PF00512">
    <property type="entry name" value="HisKA"/>
    <property type="match status" value="1"/>
</dbReference>
<evidence type="ECO:0000256" key="1">
    <source>
        <dbReference type="ARBA" id="ARBA00000085"/>
    </source>
</evidence>
<dbReference type="PANTHER" id="PTHR42878:SF7">
    <property type="entry name" value="SENSOR HISTIDINE KINASE GLRK"/>
    <property type="match status" value="1"/>
</dbReference>
<dbReference type="GO" id="GO:0030295">
    <property type="term" value="F:protein kinase activator activity"/>
    <property type="evidence" value="ECO:0007669"/>
    <property type="project" value="TreeGrafter"/>
</dbReference>
<organism evidence="19 20">
    <name type="scientific">Arcicella rosea</name>
    <dbReference type="NCBI Taxonomy" id="502909"/>
    <lineage>
        <taxon>Bacteria</taxon>
        <taxon>Pseudomonadati</taxon>
        <taxon>Bacteroidota</taxon>
        <taxon>Cytophagia</taxon>
        <taxon>Cytophagales</taxon>
        <taxon>Flectobacillaceae</taxon>
        <taxon>Arcicella</taxon>
    </lineage>
</organism>
<proteinExistence type="predicted"/>
<keyword evidence="6" id="KW-0597">Phosphoprotein</keyword>
<gene>
    <name evidence="19" type="ORF">HNP25_003090</name>
</gene>
<evidence type="ECO:0000256" key="11">
    <source>
        <dbReference type="ARBA" id="ARBA00022840"/>
    </source>
</evidence>
<evidence type="ECO:0000256" key="7">
    <source>
        <dbReference type="ARBA" id="ARBA00022679"/>
    </source>
</evidence>
<dbReference type="Proteomes" id="UP000524404">
    <property type="component" value="Unassembled WGS sequence"/>
</dbReference>
<dbReference type="InterPro" id="IPR003594">
    <property type="entry name" value="HATPase_dom"/>
</dbReference>
<dbReference type="NCBIfam" id="TIGR00229">
    <property type="entry name" value="sensory_box"/>
    <property type="match status" value="1"/>
</dbReference>
<dbReference type="InterPro" id="IPR000014">
    <property type="entry name" value="PAS"/>
</dbReference>
<dbReference type="RefSeq" id="WP_184135402.1">
    <property type="nucleotide sequence ID" value="NZ_JACHKT010000023.1"/>
</dbReference>
<evidence type="ECO:0000313" key="20">
    <source>
        <dbReference type="Proteomes" id="UP000524404"/>
    </source>
</evidence>
<name>A0A841EJR7_9BACT</name>
<evidence type="ECO:0000256" key="5">
    <source>
        <dbReference type="ARBA" id="ARBA00022475"/>
    </source>
</evidence>
<keyword evidence="5" id="KW-1003">Cell membrane</keyword>
<keyword evidence="8 15" id="KW-0812">Transmembrane</keyword>
<dbReference type="GO" id="GO:0000155">
    <property type="term" value="F:phosphorelay sensor kinase activity"/>
    <property type="evidence" value="ECO:0007669"/>
    <property type="project" value="InterPro"/>
</dbReference>
<dbReference type="SMART" id="SM00388">
    <property type="entry name" value="HisKA"/>
    <property type="match status" value="1"/>
</dbReference>
<dbReference type="GO" id="GO:0006355">
    <property type="term" value="P:regulation of DNA-templated transcription"/>
    <property type="evidence" value="ECO:0007669"/>
    <property type="project" value="InterPro"/>
</dbReference>
<evidence type="ECO:0000256" key="8">
    <source>
        <dbReference type="ARBA" id="ARBA00022692"/>
    </source>
</evidence>
<evidence type="ECO:0000256" key="12">
    <source>
        <dbReference type="ARBA" id="ARBA00022989"/>
    </source>
</evidence>
<dbReference type="EC" id="2.7.13.3" evidence="4"/>
<evidence type="ECO:0000256" key="15">
    <source>
        <dbReference type="SAM" id="Phobius"/>
    </source>
</evidence>
<dbReference type="PROSITE" id="PS50112">
    <property type="entry name" value="PAS"/>
    <property type="match status" value="1"/>
</dbReference>
<dbReference type="SUPFAM" id="SSF158472">
    <property type="entry name" value="HAMP domain-like"/>
    <property type="match status" value="1"/>
</dbReference>
<dbReference type="Gene3D" id="1.10.287.130">
    <property type="match status" value="1"/>
</dbReference>
<dbReference type="CDD" id="cd06225">
    <property type="entry name" value="HAMP"/>
    <property type="match status" value="1"/>
</dbReference>
<dbReference type="Pfam" id="PF00672">
    <property type="entry name" value="HAMP"/>
    <property type="match status" value="1"/>
</dbReference>
<keyword evidence="9" id="KW-0547">Nucleotide-binding</keyword>
<keyword evidence="13" id="KW-0902">Two-component regulatory system</keyword>
<dbReference type="InterPro" id="IPR050351">
    <property type="entry name" value="BphY/WalK/GraS-like"/>
</dbReference>
<dbReference type="PROSITE" id="PS50885">
    <property type="entry name" value="HAMP"/>
    <property type="match status" value="1"/>
</dbReference>
<dbReference type="SUPFAM" id="SSF55785">
    <property type="entry name" value="PYP-like sensor domain (PAS domain)"/>
    <property type="match status" value="1"/>
</dbReference>